<name>A0A915MB30_MELJA</name>
<reference evidence="3" key="1">
    <citation type="submission" date="2022-11" db="UniProtKB">
        <authorList>
            <consortium name="WormBaseParasite"/>
        </authorList>
    </citation>
    <scope>IDENTIFICATION</scope>
</reference>
<evidence type="ECO:0000313" key="2">
    <source>
        <dbReference type="Proteomes" id="UP000887561"/>
    </source>
</evidence>
<dbReference type="GO" id="GO:0000137">
    <property type="term" value="C:Golgi cis cisterna"/>
    <property type="evidence" value="ECO:0007669"/>
    <property type="project" value="TreeGrafter"/>
</dbReference>
<keyword evidence="2" id="KW-1185">Reference proteome</keyword>
<accession>A0A915MB30</accession>
<feature type="coiled-coil region" evidence="1">
    <location>
        <begin position="165"/>
        <end position="234"/>
    </location>
</feature>
<feature type="coiled-coil region" evidence="1">
    <location>
        <begin position="276"/>
        <end position="321"/>
    </location>
</feature>
<dbReference type="GO" id="GO:0005801">
    <property type="term" value="C:cis-Golgi network"/>
    <property type="evidence" value="ECO:0007669"/>
    <property type="project" value="TreeGrafter"/>
</dbReference>
<sequence>MNTDEQQSNDRILHAKNLKDAGNQVRCYSVPENLRIEEGDLNGSRSLLIQKQEELAIALSKLNSLHSSYSELYNAYNQLVEKNNNDLDGRETPVHINNQIHQLQIALTHSLEEKTSLQKELRELKTKMEELQNSKNAPLQKQQNDLTTLSTTNLIKNDNFSDLRLANIQQERDELLSTVSNLSQQIEEERKLSSNLEAKLFLAQQDKMDTQAHLKSIYQEKVQLEQNYEHCKKELAMRDIYLQQLSKQFQFEHLPKNATFEEKNEENKNSSSNDQIISLKLELDNSQKNVQTLQEQLQITSLQANSRLKMVEEELETTRAKFNEICSLKDYLEESLRIAQATIEKNNLINNNSVEDLQQSSTTELESLKQQISNLLLEQEQQLNLNKQTLDKLEEEKNGQIEELKSELNEAMERIGELEKDKIMRGNIDQDASTLSIQLQNEKATVSRAIAQNLELKTQLEELQNRLVQVINSSAEKEDERLTALSSVSKLTQALNEL</sequence>
<dbReference type="GO" id="GO:0032580">
    <property type="term" value="C:Golgi cisterna membrane"/>
    <property type="evidence" value="ECO:0007669"/>
    <property type="project" value="TreeGrafter"/>
</dbReference>
<proteinExistence type="predicted"/>
<dbReference type="AlphaFoldDB" id="A0A915MB30"/>
<dbReference type="PANTHER" id="PTHR10881">
    <property type="entry name" value="GOLGIN SUBFAMILY A MEMBER-RELATED"/>
    <property type="match status" value="1"/>
</dbReference>
<evidence type="ECO:0000256" key="1">
    <source>
        <dbReference type="SAM" id="Coils"/>
    </source>
</evidence>
<feature type="coiled-coil region" evidence="1">
    <location>
        <begin position="358"/>
        <end position="421"/>
    </location>
</feature>
<feature type="coiled-coil region" evidence="1">
    <location>
        <begin position="107"/>
        <end position="137"/>
    </location>
</feature>
<feature type="coiled-coil region" evidence="1">
    <location>
        <begin position="446"/>
        <end position="480"/>
    </location>
</feature>
<dbReference type="Proteomes" id="UP000887561">
    <property type="component" value="Unplaced"/>
</dbReference>
<dbReference type="GO" id="GO:0007030">
    <property type="term" value="P:Golgi organization"/>
    <property type="evidence" value="ECO:0007669"/>
    <property type="project" value="TreeGrafter"/>
</dbReference>
<organism evidence="2 3">
    <name type="scientific">Meloidogyne javanica</name>
    <name type="common">Root-knot nematode worm</name>
    <dbReference type="NCBI Taxonomy" id="6303"/>
    <lineage>
        <taxon>Eukaryota</taxon>
        <taxon>Metazoa</taxon>
        <taxon>Ecdysozoa</taxon>
        <taxon>Nematoda</taxon>
        <taxon>Chromadorea</taxon>
        <taxon>Rhabditida</taxon>
        <taxon>Tylenchina</taxon>
        <taxon>Tylenchomorpha</taxon>
        <taxon>Tylenchoidea</taxon>
        <taxon>Meloidogynidae</taxon>
        <taxon>Meloidogyninae</taxon>
        <taxon>Meloidogyne</taxon>
        <taxon>Meloidogyne incognita group</taxon>
    </lineage>
</organism>
<dbReference type="PANTHER" id="PTHR10881:SF46">
    <property type="entry name" value="GOLGIN SUBFAMILY A MEMBER 2"/>
    <property type="match status" value="1"/>
</dbReference>
<evidence type="ECO:0000313" key="3">
    <source>
        <dbReference type="WBParaSite" id="scaffold35390_cov192.g22454"/>
    </source>
</evidence>
<dbReference type="InterPro" id="IPR024858">
    <property type="entry name" value="GOLGA"/>
</dbReference>
<dbReference type="WBParaSite" id="scaffold35390_cov192.g22454">
    <property type="protein sequence ID" value="scaffold35390_cov192.g22454"/>
    <property type="gene ID" value="scaffold35390_cov192.g22454"/>
</dbReference>
<keyword evidence="1" id="KW-0175">Coiled coil</keyword>
<protein>
    <submittedName>
        <fullName evidence="3">Uncharacterized protein</fullName>
    </submittedName>
</protein>